<keyword evidence="1" id="KW-1133">Transmembrane helix</keyword>
<name>A0A498C9N2_9GAMM</name>
<organism evidence="2 3">
    <name type="scientific">Alkalispirillum mobile</name>
    <dbReference type="NCBI Taxonomy" id="85925"/>
    <lineage>
        <taxon>Bacteria</taxon>
        <taxon>Pseudomonadati</taxon>
        <taxon>Pseudomonadota</taxon>
        <taxon>Gammaproteobacteria</taxon>
        <taxon>Chromatiales</taxon>
        <taxon>Ectothiorhodospiraceae</taxon>
        <taxon>Alkalispirillum</taxon>
    </lineage>
</organism>
<reference evidence="2 3" key="1">
    <citation type="submission" date="2018-10" db="EMBL/GenBank/DDBJ databases">
        <title>Genomic Encyclopedia of Type Strains, Phase IV (KMG-IV): sequencing the most valuable type-strain genomes for metagenomic binning, comparative biology and taxonomic classification.</title>
        <authorList>
            <person name="Goeker M."/>
        </authorList>
    </citation>
    <scope>NUCLEOTIDE SEQUENCE [LARGE SCALE GENOMIC DNA]</scope>
    <source>
        <strain evidence="2 3">DSM 12769</strain>
    </source>
</reference>
<dbReference type="Proteomes" id="UP000275461">
    <property type="component" value="Unassembled WGS sequence"/>
</dbReference>
<evidence type="ECO:0000313" key="2">
    <source>
        <dbReference type="EMBL" id="RLK51046.1"/>
    </source>
</evidence>
<evidence type="ECO:0000256" key="1">
    <source>
        <dbReference type="SAM" id="Phobius"/>
    </source>
</evidence>
<evidence type="ECO:0000313" key="3">
    <source>
        <dbReference type="Proteomes" id="UP000275461"/>
    </source>
</evidence>
<dbReference type="InterPro" id="IPR036259">
    <property type="entry name" value="MFS_trans_sf"/>
</dbReference>
<keyword evidence="1" id="KW-0472">Membrane</keyword>
<keyword evidence="3" id="KW-1185">Reference proteome</keyword>
<sequence length="65" mass="7372">MPGTLDPRARGNSVILGLLAVFLLCTPFATWWLSQTPPWYLPFLAWAVVLVLCWLVVRKLRPHGL</sequence>
<feature type="transmembrane region" description="Helical" evidence="1">
    <location>
        <begin position="12"/>
        <end position="33"/>
    </location>
</feature>
<accession>A0A498C9N2</accession>
<dbReference type="EMBL" id="RCDA01000001">
    <property type="protein sequence ID" value="RLK51046.1"/>
    <property type="molecule type" value="Genomic_DNA"/>
</dbReference>
<comment type="caution">
    <text evidence="2">The sequence shown here is derived from an EMBL/GenBank/DDBJ whole genome shotgun (WGS) entry which is preliminary data.</text>
</comment>
<feature type="transmembrane region" description="Helical" evidence="1">
    <location>
        <begin position="39"/>
        <end position="57"/>
    </location>
</feature>
<gene>
    <name evidence="2" type="ORF">DFR31_0960</name>
</gene>
<keyword evidence="1" id="KW-0812">Transmembrane</keyword>
<dbReference type="AlphaFoldDB" id="A0A498C9N2"/>
<protein>
    <submittedName>
        <fullName evidence="2">Uncharacterized protein</fullName>
    </submittedName>
</protein>
<dbReference type="SUPFAM" id="SSF103473">
    <property type="entry name" value="MFS general substrate transporter"/>
    <property type="match status" value="1"/>
</dbReference>
<proteinExistence type="predicted"/>